<dbReference type="RefSeq" id="WP_007288311.1">
    <property type="nucleotide sequence ID" value="NZ_AAWL01000002.1"/>
</dbReference>
<gene>
    <name evidence="1" type="ORF">TcarDRAFT_2011</name>
</gene>
<dbReference type="AlphaFoldDB" id="A1HMQ2"/>
<reference evidence="1 2" key="1">
    <citation type="submission" date="2007-01" db="EMBL/GenBank/DDBJ databases">
        <title>Annotation of the draft genome assembly of Thermosinus carboxydivorans Nor1.</title>
        <authorList>
            <consortium name="US DOE Joint Genome Institute (JGI-ORNL)"/>
            <person name="Larimer F."/>
            <person name="Land M."/>
            <person name="Hauser L."/>
        </authorList>
    </citation>
    <scope>NUCLEOTIDE SEQUENCE [LARGE SCALE GENOMIC DNA]</scope>
    <source>
        <strain evidence="1 2">Nor1</strain>
    </source>
</reference>
<sequence>MMRHSENKMKQLDKLVSLEEAQGVSILTSEELDELLKELTDMVQELEKLAVGRTNC</sequence>
<keyword evidence="2" id="KW-1185">Reference proteome</keyword>
<dbReference type="Proteomes" id="UP000005139">
    <property type="component" value="Unassembled WGS sequence"/>
</dbReference>
<organism evidence="1 2">
    <name type="scientific">Thermosinus carboxydivorans Nor1</name>
    <dbReference type="NCBI Taxonomy" id="401526"/>
    <lineage>
        <taxon>Bacteria</taxon>
        <taxon>Bacillati</taxon>
        <taxon>Bacillota</taxon>
        <taxon>Negativicutes</taxon>
        <taxon>Selenomonadales</taxon>
        <taxon>Sporomusaceae</taxon>
        <taxon>Thermosinus</taxon>
    </lineage>
</organism>
<reference evidence="1 2" key="2">
    <citation type="submission" date="2007-01" db="EMBL/GenBank/DDBJ databases">
        <title>Sequencing of the draft genome and assembly of Thermosinus carboxydivorans Nor1.</title>
        <authorList>
            <consortium name="US DOE Joint Genome Institute (JGI-PGF)"/>
            <person name="Copeland A."/>
            <person name="Lucas S."/>
            <person name="Lapidus A."/>
            <person name="Barry K."/>
            <person name="Glavina del Rio T."/>
            <person name="Dalin E."/>
            <person name="Tice H."/>
            <person name="Bruce D."/>
            <person name="Pitluck S."/>
            <person name="Richardson P."/>
        </authorList>
    </citation>
    <scope>NUCLEOTIDE SEQUENCE [LARGE SCALE GENOMIC DNA]</scope>
    <source>
        <strain evidence="1 2">Nor1</strain>
    </source>
</reference>
<protein>
    <submittedName>
        <fullName evidence="1">Uncharacterized protein</fullName>
    </submittedName>
</protein>
<comment type="caution">
    <text evidence="1">The sequence shown here is derived from an EMBL/GenBank/DDBJ whole genome shotgun (WGS) entry which is preliminary data.</text>
</comment>
<dbReference type="EMBL" id="AAWL01000002">
    <property type="protein sequence ID" value="EAX48539.1"/>
    <property type="molecule type" value="Genomic_DNA"/>
</dbReference>
<evidence type="ECO:0000313" key="2">
    <source>
        <dbReference type="Proteomes" id="UP000005139"/>
    </source>
</evidence>
<proteinExistence type="predicted"/>
<evidence type="ECO:0000313" key="1">
    <source>
        <dbReference type="EMBL" id="EAX48539.1"/>
    </source>
</evidence>
<name>A1HMQ2_9FIRM</name>
<accession>A1HMQ2</accession>